<sequence length="90" mass="9857">MTPVADVFRLSGRRVRAVFGSGLSFTLHALLTGEHRAHHGEMLGEATRLAEAGQLTPRLDPRRFDLDTAEQGYDAITDRSARGKVVVDIV</sequence>
<dbReference type="RefSeq" id="WP_306456605.1">
    <property type="nucleotide sequence ID" value="NZ_JACCAS010000002.1"/>
</dbReference>
<dbReference type="AlphaFoldDB" id="A0A7Y9WTS9"/>
<organism evidence="1 2">
    <name type="scientific">Paraburkholderia bryophila</name>
    <dbReference type="NCBI Taxonomy" id="420952"/>
    <lineage>
        <taxon>Bacteria</taxon>
        <taxon>Pseudomonadati</taxon>
        <taxon>Pseudomonadota</taxon>
        <taxon>Betaproteobacteria</taxon>
        <taxon>Burkholderiales</taxon>
        <taxon>Burkholderiaceae</taxon>
        <taxon>Paraburkholderia</taxon>
    </lineage>
</organism>
<comment type="caution">
    <text evidence="1">The sequence shown here is derived from an EMBL/GenBank/DDBJ whole genome shotgun (WGS) entry which is preliminary data.</text>
</comment>
<accession>A0A7Y9WTS9</accession>
<protein>
    <submittedName>
        <fullName evidence="1">NADPH:quinone reductase-like Zn-dependent oxidoreductase</fullName>
    </submittedName>
</protein>
<dbReference type="Gene3D" id="3.40.50.720">
    <property type="entry name" value="NAD(P)-binding Rossmann-like Domain"/>
    <property type="match status" value="1"/>
</dbReference>
<dbReference type="EMBL" id="JACCAS010000002">
    <property type="protein sequence ID" value="NYH26672.1"/>
    <property type="molecule type" value="Genomic_DNA"/>
</dbReference>
<name>A0A7Y9WTS9_9BURK</name>
<keyword evidence="2" id="KW-1185">Reference proteome</keyword>
<dbReference type="Gene3D" id="3.90.180.10">
    <property type="entry name" value="Medium-chain alcohol dehydrogenases, catalytic domain"/>
    <property type="match status" value="1"/>
</dbReference>
<evidence type="ECO:0000313" key="1">
    <source>
        <dbReference type="EMBL" id="NYH26672.1"/>
    </source>
</evidence>
<gene>
    <name evidence="1" type="ORF">GGD40_006243</name>
</gene>
<proteinExistence type="predicted"/>
<dbReference type="Proteomes" id="UP000540929">
    <property type="component" value="Unassembled WGS sequence"/>
</dbReference>
<dbReference type="Pfam" id="PF13602">
    <property type="entry name" value="ADH_zinc_N_2"/>
    <property type="match status" value="1"/>
</dbReference>
<evidence type="ECO:0000313" key="2">
    <source>
        <dbReference type="Proteomes" id="UP000540929"/>
    </source>
</evidence>
<reference evidence="1 2" key="1">
    <citation type="submission" date="2020-07" db="EMBL/GenBank/DDBJ databases">
        <title>Exploring microbial biodiversity for novel pathways involved in the catabolism of aromatic compounds derived from lignin.</title>
        <authorList>
            <person name="Elkins J."/>
        </authorList>
    </citation>
    <scope>NUCLEOTIDE SEQUENCE [LARGE SCALE GENOMIC DNA]</scope>
    <source>
        <strain evidence="1 2">H2C3C</strain>
    </source>
</reference>